<protein>
    <recommendedName>
        <fullName evidence="2">BTB domain-containing protein</fullName>
    </recommendedName>
</protein>
<dbReference type="InParanoid" id="A0A0H2RNS7"/>
<dbReference type="AlphaFoldDB" id="A0A0H2RNS7"/>
<reference evidence="3 4" key="1">
    <citation type="submission" date="2015-04" db="EMBL/GenBank/DDBJ databases">
        <title>Complete genome sequence of Schizopora paradoxa KUC8140, a cosmopolitan wood degrader in East Asia.</title>
        <authorList>
            <consortium name="DOE Joint Genome Institute"/>
            <person name="Min B."/>
            <person name="Park H."/>
            <person name="Jang Y."/>
            <person name="Kim J.-J."/>
            <person name="Kim K.H."/>
            <person name="Pangilinan J."/>
            <person name="Lipzen A."/>
            <person name="Riley R."/>
            <person name="Grigoriev I.V."/>
            <person name="Spatafora J.W."/>
            <person name="Choi I.-G."/>
        </authorList>
    </citation>
    <scope>NUCLEOTIDE SEQUENCE [LARGE SCALE GENOMIC DNA]</scope>
    <source>
        <strain evidence="3 4">KUC8140</strain>
    </source>
</reference>
<proteinExistence type="predicted"/>
<name>A0A0H2RNS7_9AGAM</name>
<dbReference type="Pfam" id="PF00651">
    <property type="entry name" value="BTB"/>
    <property type="match status" value="1"/>
</dbReference>
<evidence type="ECO:0000313" key="4">
    <source>
        <dbReference type="Proteomes" id="UP000053477"/>
    </source>
</evidence>
<dbReference type="SUPFAM" id="SSF54695">
    <property type="entry name" value="POZ domain"/>
    <property type="match status" value="1"/>
</dbReference>
<dbReference type="Proteomes" id="UP000053477">
    <property type="component" value="Unassembled WGS sequence"/>
</dbReference>
<sequence length="224" mass="25074">MSLMIFPSESPKLDSESGEEEVDFTERFISVANGGYSKYKHAGQGSDLVLKSSDNFVFHVHTPILMMSSSVFKDMIDMPSPQPSENPKLSTTEPEPVELSEPAEVLLILLDTIYPGRGLLQDVDFGDRLSLLEAVGVAAKKYDMWSALEGVRAFLICSSNIAKYSPIHLYVIAYEMQFYSEAKSLSTKTLECNLLDPKLENLLVKANALAIFKLFQLRHRRKCL</sequence>
<dbReference type="CDD" id="cd18186">
    <property type="entry name" value="BTB_POZ_ZBTB_KLHL-like"/>
    <property type="match status" value="1"/>
</dbReference>
<dbReference type="PROSITE" id="PS50097">
    <property type="entry name" value="BTB"/>
    <property type="match status" value="1"/>
</dbReference>
<dbReference type="SMART" id="SM00225">
    <property type="entry name" value="BTB"/>
    <property type="match status" value="1"/>
</dbReference>
<dbReference type="EMBL" id="KQ086008">
    <property type="protein sequence ID" value="KLO11118.1"/>
    <property type="molecule type" value="Genomic_DNA"/>
</dbReference>
<dbReference type="OrthoDB" id="3266199at2759"/>
<evidence type="ECO:0000313" key="3">
    <source>
        <dbReference type="EMBL" id="KLO11118.1"/>
    </source>
</evidence>
<evidence type="ECO:0000259" key="2">
    <source>
        <dbReference type="PROSITE" id="PS50097"/>
    </source>
</evidence>
<feature type="compositionally biased region" description="Polar residues" evidence="1">
    <location>
        <begin position="83"/>
        <end position="93"/>
    </location>
</feature>
<gene>
    <name evidence="3" type="ORF">SCHPADRAFT_891830</name>
</gene>
<organism evidence="3 4">
    <name type="scientific">Schizopora paradoxa</name>
    <dbReference type="NCBI Taxonomy" id="27342"/>
    <lineage>
        <taxon>Eukaryota</taxon>
        <taxon>Fungi</taxon>
        <taxon>Dikarya</taxon>
        <taxon>Basidiomycota</taxon>
        <taxon>Agaricomycotina</taxon>
        <taxon>Agaricomycetes</taxon>
        <taxon>Hymenochaetales</taxon>
        <taxon>Schizoporaceae</taxon>
        <taxon>Schizopora</taxon>
    </lineage>
</organism>
<feature type="domain" description="BTB" evidence="2">
    <location>
        <begin position="46"/>
        <end position="122"/>
    </location>
</feature>
<accession>A0A0H2RNS7</accession>
<keyword evidence="4" id="KW-1185">Reference proteome</keyword>
<dbReference type="STRING" id="27342.A0A0H2RNS7"/>
<feature type="region of interest" description="Disordered" evidence="1">
    <location>
        <begin position="76"/>
        <end position="96"/>
    </location>
</feature>
<evidence type="ECO:0000256" key="1">
    <source>
        <dbReference type="SAM" id="MobiDB-lite"/>
    </source>
</evidence>
<dbReference type="InterPro" id="IPR000210">
    <property type="entry name" value="BTB/POZ_dom"/>
</dbReference>
<dbReference type="InterPro" id="IPR011333">
    <property type="entry name" value="SKP1/BTB/POZ_sf"/>
</dbReference>
<dbReference type="Gene3D" id="3.30.710.10">
    <property type="entry name" value="Potassium Channel Kv1.1, Chain A"/>
    <property type="match status" value="1"/>
</dbReference>